<evidence type="ECO:0000313" key="3">
    <source>
        <dbReference type="Proteomes" id="UP001054902"/>
    </source>
</evidence>
<name>A0AAD3CMX1_9STRA</name>
<reference evidence="2 3" key="1">
    <citation type="journal article" date="2021" name="Sci. Rep.">
        <title>The genome of the diatom Chaetoceros tenuissimus carries an ancient integrated fragment of an extant virus.</title>
        <authorList>
            <person name="Hongo Y."/>
            <person name="Kimura K."/>
            <person name="Takaki Y."/>
            <person name="Yoshida Y."/>
            <person name="Baba S."/>
            <person name="Kobayashi G."/>
            <person name="Nagasaki K."/>
            <person name="Hano T."/>
            <person name="Tomaru Y."/>
        </authorList>
    </citation>
    <scope>NUCLEOTIDE SEQUENCE [LARGE SCALE GENOMIC DNA]</scope>
    <source>
        <strain evidence="2 3">NIES-3715</strain>
    </source>
</reference>
<accession>A0AAD3CMX1</accession>
<feature type="compositionally biased region" description="Basic residues" evidence="1">
    <location>
        <begin position="401"/>
        <end position="412"/>
    </location>
</feature>
<proteinExistence type="predicted"/>
<keyword evidence="3" id="KW-1185">Reference proteome</keyword>
<feature type="region of interest" description="Disordered" evidence="1">
    <location>
        <begin position="390"/>
        <end position="412"/>
    </location>
</feature>
<protein>
    <submittedName>
        <fullName evidence="2">Uncharacterized protein</fullName>
    </submittedName>
</protein>
<dbReference type="Proteomes" id="UP001054902">
    <property type="component" value="Unassembled WGS sequence"/>
</dbReference>
<gene>
    <name evidence="2" type="ORF">CTEN210_05369</name>
</gene>
<comment type="caution">
    <text evidence="2">The sequence shown here is derived from an EMBL/GenBank/DDBJ whole genome shotgun (WGS) entry which is preliminary data.</text>
</comment>
<evidence type="ECO:0000313" key="2">
    <source>
        <dbReference type="EMBL" id="GFH48893.1"/>
    </source>
</evidence>
<dbReference type="AlphaFoldDB" id="A0AAD3CMX1"/>
<organism evidence="2 3">
    <name type="scientific">Chaetoceros tenuissimus</name>
    <dbReference type="NCBI Taxonomy" id="426638"/>
    <lineage>
        <taxon>Eukaryota</taxon>
        <taxon>Sar</taxon>
        <taxon>Stramenopiles</taxon>
        <taxon>Ochrophyta</taxon>
        <taxon>Bacillariophyta</taxon>
        <taxon>Coscinodiscophyceae</taxon>
        <taxon>Chaetocerotophycidae</taxon>
        <taxon>Chaetocerotales</taxon>
        <taxon>Chaetocerotaceae</taxon>
        <taxon>Chaetoceros</taxon>
    </lineage>
</organism>
<evidence type="ECO:0000256" key="1">
    <source>
        <dbReference type="SAM" id="MobiDB-lite"/>
    </source>
</evidence>
<sequence>MTSLTQEILILEMLLKCIRENIIGDWKDETCRKDLMEIVQSTEKQLVDAFGKSLHRLGEFKPEESIVETVVKNFPDAMKIKNEKNRLPIQSCIWNESRYGAKYIPLLAREGMRHNVGGEEKRGGLLSSDPSFDNGRLNTLQLVANMNGYTATKEVDEGIVKVLESLKKDGLLKKEDVAEYYLIWYSARKGCPMRFKYLLQLDPESISSFVRNGQTFMHYLIHWRDQCHFKAILKVTLELYPEHAGYLFQMDTDGQQTAVERAIQKYGEKETMTVIHEMISSAQQFPILHHALTSIHVPATQDLFMKRFPWAYNLRDHNNRSLIQAILAAGPKVVNEHATVFASMSDEQICEMDPVTTLYPFAAVASGEDGDLEKSFYLLRRQPGVLDEVATGIADQGTKTSGKKKRKRDDNN</sequence>
<dbReference type="EMBL" id="BLLK01000029">
    <property type="protein sequence ID" value="GFH48893.1"/>
    <property type="molecule type" value="Genomic_DNA"/>
</dbReference>